<evidence type="ECO:0000256" key="4">
    <source>
        <dbReference type="ARBA" id="ARBA00023163"/>
    </source>
</evidence>
<dbReference type="RefSeq" id="WP_270146525.1">
    <property type="nucleotide sequence ID" value="NZ_CP115450.1"/>
</dbReference>
<keyword evidence="4" id="KW-0804">Transcription</keyword>
<evidence type="ECO:0000256" key="1">
    <source>
        <dbReference type="ARBA" id="ARBA00023015"/>
    </source>
</evidence>
<dbReference type="Proteomes" id="UP001212821">
    <property type="component" value="Chromosome"/>
</dbReference>
<evidence type="ECO:0000313" key="7">
    <source>
        <dbReference type="Proteomes" id="UP001212821"/>
    </source>
</evidence>
<evidence type="ECO:0008006" key="8">
    <source>
        <dbReference type="Google" id="ProtNLM"/>
    </source>
</evidence>
<name>A0ABY7Q6W6_9ACTN</name>
<dbReference type="InterPro" id="IPR013324">
    <property type="entry name" value="RNA_pol_sigma_r3/r4-like"/>
</dbReference>
<feature type="compositionally biased region" description="Basic and acidic residues" evidence="5">
    <location>
        <begin position="1"/>
        <end position="31"/>
    </location>
</feature>
<dbReference type="EMBL" id="CP115450">
    <property type="protein sequence ID" value="WBP88468.1"/>
    <property type="molecule type" value="Genomic_DNA"/>
</dbReference>
<evidence type="ECO:0000256" key="3">
    <source>
        <dbReference type="ARBA" id="ARBA00023125"/>
    </source>
</evidence>
<keyword evidence="3" id="KW-0238">DNA-binding</keyword>
<keyword evidence="1" id="KW-0805">Transcription regulation</keyword>
<evidence type="ECO:0000313" key="6">
    <source>
        <dbReference type="EMBL" id="WBP88468.1"/>
    </source>
</evidence>
<accession>A0ABY7Q6W6</accession>
<dbReference type="PANTHER" id="PTHR43133">
    <property type="entry name" value="RNA POLYMERASE ECF-TYPE SIGMA FACTO"/>
    <property type="match status" value="1"/>
</dbReference>
<feature type="compositionally biased region" description="Low complexity" evidence="5">
    <location>
        <begin position="32"/>
        <end position="50"/>
    </location>
</feature>
<dbReference type="SUPFAM" id="SSF88659">
    <property type="entry name" value="Sigma3 and sigma4 domains of RNA polymerase sigma factors"/>
    <property type="match status" value="1"/>
</dbReference>
<reference evidence="7" key="1">
    <citation type="submission" date="2022-12" db="EMBL/GenBank/DDBJ databases">
        <authorList>
            <person name="Mo P."/>
        </authorList>
    </citation>
    <scope>NUCLEOTIDE SEQUENCE [LARGE SCALE GENOMIC DNA]</scope>
    <source>
        <strain evidence="7">HUAS 3-15</strain>
    </source>
</reference>
<gene>
    <name evidence="6" type="ORF">O1G21_23250</name>
</gene>
<protein>
    <recommendedName>
        <fullName evidence="8">RNA polymerase sigma factor 70 region 4 type 2 domain-containing protein</fullName>
    </recommendedName>
</protein>
<evidence type="ECO:0000256" key="2">
    <source>
        <dbReference type="ARBA" id="ARBA00023082"/>
    </source>
</evidence>
<sequence length="509" mass="53417">MRKAPSDHHAASTRTGSEHKPPPATADERTTSGRGIPTGTGTPTKTGQKPSPTPGWDVSTGTETPAQAGRKPSPTPADELAAARAGNGQYVPADQRTATGQDVPVAPADQRTTTGRDLPTEPGTPAQAGREPSPTWAGSGRDVPAAPAGADPRERISLALTEAGNGRDLSEDFEELYEAAHTRLVQQVFLLTACRHRAVHCVQLAFGQARRDWGAVVGSGDPEGWVRVRACELALSPWHRGGPRRAHVWKLPHRRIRVRPADEAQSVLPDHDRLTDRDEALLKALRRLSRPQRRALVLHDGLGLPAAAIAVEVEATRAAAEGRVWAARAALAQWVPELVGPDPAAPGFADGLSGLLHRAAVRGCPQPHRAPVPVLRARHRLWTASRTGAAVLLTAAVGGAALATLAGLRPAALFQRPDDPVPALCVPAPTAKVAEPGVPLRPGGAPNGISSLWCSPTPGLEAVVADPQPQAIARWQLPVAARGTAPPPQRDPAACSAWSPLPCVAGPRR</sequence>
<keyword evidence="7" id="KW-1185">Reference proteome</keyword>
<keyword evidence="2" id="KW-0731">Sigma factor</keyword>
<organism evidence="6 7">
    <name type="scientific">Kitasatospora cathayae</name>
    <dbReference type="NCBI Taxonomy" id="3004092"/>
    <lineage>
        <taxon>Bacteria</taxon>
        <taxon>Bacillati</taxon>
        <taxon>Actinomycetota</taxon>
        <taxon>Actinomycetes</taxon>
        <taxon>Kitasatosporales</taxon>
        <taxon>Streptomycetaceae</taxon>
        <taxon>Kitasatospora</taxon>
    </lineage>
</organism>
<evidence type="ECO:0000256" key="5">
    <source>
        <dbReference type="SAM" id="MobiDB-lite"/>
    </source>
</evidence>
<dbReference type="InterPro" id="IPR036388">
    <property type="entry name" value="WH-like_DNA-bd_sf"/>
</dbReference>
<proteinExistence type="predicted"/>
<dbReference type="PANTHER" id="PTHR43133:SF8">
    <property type="entry name" value="RNA POLYMERASE SIGMA FACTOR HI_1459-RELATED"/>
    <property type="match status" value="1"/>
</dbReference>
<dbReference type="Gene3D" id="1.10.10.10">
    <property type="entry name" value="Winged helix-like DNA-binding domain superfamily/Winged helix DNA-binding domain"/>
    <property type="match status" value="1"/>
</dbReference>
<dbReference type="InterPro" id="IPR039425">
    <property type="entry name" value="RNA_pol_sigma-70-like"/>
</dbReference>
<feature type="region of interest" description="Disordered" evidence="5">
    <location>
        <begin position="1"/>
        <end position="150"/>
    </location>
</feature>